<dbReference type="EMBL" id="BKZW01000001">
    <property type="protein sequence ID" value="GER89323.1"/>
    <property type="molecule type" value="Genomic_DNA"/>
</dbReference>
<dbReference type="GO" id="GO:0005829">
    <property type="term" value="C:cytosol"/>
    <property type="evidence" value="ECO:0007669"/>
    <property type="project" value="TreeGrafter"/>
</dbReference>
<evidence type="ECO:0000256" key="5">
    <source>
        <dbReference type="ARBA" id="ARBA00022741"/>
    </source>
</evidence>
<evidence type="ECO:0000256" key="7">
    <source>
        <dbReference type="ARBA" id="ARBA00022884"/>
    </source>
</evidence>
<evidence type="ECO:0000256" key="10">
    <source>
        <dbReference type="HAMAP-Rule" id="MF_00036"/>
    </source>
</evidence>
<dbReference type="InterPro" id="IPR018165">
    <property type="entry name" value="Ala-tRNA-synth_IIc_core"/>
</dbReference>
<evidence type="ECO:0000256" key="1">
    <source>
        <dbReference type="ARBA" id="ARBA00001947"/>
    </source>
</evidence>
<dbReference type="GO" id="GO:0005524">
    <property type="term" value="F:ATP binding"/>
    <property type="evidence" value="ECO:0007669"/>
    <property type="project" value="UniProtKB-UniRule"/>
</dbReference>
<dbReference type="GO" id="GO:0004813">
    <property type="term" value="F:alanine-tRNA ligase activity"/>
    <property type="evidence" value="ECO:0007669"/>
    <property type="project" value="UniProtKB-UniRule"/>
</dbReference>
<gene>
    <name evidence="10" type="primary">alaS</name>
    <name evidence="12" type="ORF">KDW_34850</name>
</gene>
<keyword evidence="7 10" id="KW-0694">RNA-binding</keyword>
<keyword evidence="13" id="KW-1185">Reference proteome</keyword>
<comment type="function">
    <text evidence="10">Catalyzes the attachment of alanine to tRNA(Ala) in a two-step reaction: alanine is first activated by ATP to form Ala-AMP and then transferred to the acceptor end of tRNA(Ala). Also edits incorrectly charged Ser-tRNA(Ala) and Gly-tRNA(Ala) via its editing domain.</text>
</comment>
<dbReference type="SUPFAM" id="SSF101353">
    <property type="entry name" value="Putative anticodon-binding domain of alanyl-tRNA synthetase (AlaRS)"/>
    <property type="match status" value="1"/>
</dbReference>
<comment type="cofactor">
    <cofactor evidence="1">
        <name>Zn(2+)</name>
        <dbReference type="ChEBI" id="CHEBI:29105"/>
    </cofactor>
</comment>
<protein>
    <recommendedName>
        <fullName evidence="10">Alanine--tRNA ligase</fullName>
        <ecNumber evidence="10">6.1.1.7</ecNumber>
    </recommendedName>
    <alternativeName>
        <fullName evidence="10">Alanyl-tRNA synthetase</fullName>
        <shortName evidence="10">AlaRS</shortName>
    </alternativeName>
</protein>
<evidence type="ECO:0000256" key="8">
    <source>
        <dbReference type="ARBA" id="ARBA00022917"/>
    </source>
</evidence>
<evidence type="ECO:0000313" key="13">
    <source>
        <dbReference type="Proteomes" id="UP000326912"/>
    </source>
</evidence>
<evidence type="ECO:0000256" key="3">
    <source>
        <dbReference type="ARBA" id="ARBA00022555"/>
    </source>
</evidence>
<dbReference type="InterPro" id="IPR023033">
    <property type="entry name" value="Ala_tRNA_ligase_euk/bac"/>
</dbReference>
<dbReference type="GO" id="GO:0002161">
    <property type="term" value="F:aminoacyl-tRNA deacylase activity"/>
    <property type="evidence" value="ECO:0007669"/>
    <property type="project" value="TreeGrafter"/>
</dbReference>
<dbReference type="InterPro" id="IPR002318">
    <property type="entry name" value="Ala-tRNA-lgiase_IIc"/>
</dbReference>
<dbReference type="EC" id="6.1.1.7" evidence="10"/>
<keyword evidence="3 10" id="KW-0820">tRNA-binding</keyword>
<evidence type="ECO:0000259" key="11">
    <source>
        <dbReference type="PROSITE" id="PS50860"/>
    </source>
</evidence>
<comment type="catalytic activity">
    <reaction evidence="10">
        <text>tRNA(Ala) + L-alanine + ATP = L-alanyl-tRNA(Ala) + AMP + diphosphate</text>
        <dbReference type="Rhea" id="RHEA:12540"/>
        <dbReference type="Rhea" id="RHEA-COMP:9657"/>
        <dbReference type="Rhea" id="RHEA-COMP:9923"/>
        <dbReference type="ChEBI" id="CHEBI:30616"/>
        <dbReference type="ChEBI" id="CHEBI:33019"/>
        <dbReference type="ChEBI" id="CHEBI:57972"/>
        <dbReference type="ChEBI" id="CHEBI:78442"/>
        <dbReference type="ChEBI" id="CHEBI:78497"/>
        <dbReference type="ChEBI" id="CHEBI:456215"/>
        <dbReference type="EC" id="6.1.1.7"/>
    </reaction>
</comment>
<accession>A0A5J4KNP0</accession>
<comment type="caution">
    <text evidence="12">The sequence shown here is derived from an EMBL/GenBank/DDBJ whole genome shotgun (WGS) entry which is preliminary data.</text>
</comment>
<dbReference type="PANTHER" id="PTHR11777">
    <property type="entry name" value="ALANYL-TRNA SYNTHETASE"/>
    <property type="match status" value="1"/>
</dbReference>
<evidence type="ECO:0000256" key="4">
    <source>
        <dbReference type="ARBA" id="ARBA00022598"/>
    </source>
</evidence>
<dbReference type="PROSITE" id="PS50860">
    <property type="entry name" value="AA_TRNA_LIGASE_II_ALA"/>
    <property type="match status" value="1"/>
</dbReference>
<dbReference type="GO" id="GO:0006419">
    <property type="term" value="P:alanyl-tRNA aminoacylation"/>
    <property type="evidence" value="ECO:0007669"/>
    <property type="project" value="UniProtKB-UniRule"/>
</dbReference>
<dbReference type="Proteomes" id="UP000326912">
    <property type="component" value="Unassembled WGS sequence"/>
</dbReference>
<evidence type="ECO:0000313" key="12">
    <source>
        <dbReference type="EMBL" id="GER89323.1"/>
    </source>
</evidence>
<dbReference type="InterPro" id="IPR050058">
    <property type="entry name" value="Ala-tRNA_ligase"/>
</dbReference>
<dbReference type="AlphaFoldDB" id="A0A5J4KNP0"/>
<dbReference type="HAMAP" id="MF_00036_B">
    <property type="entry name" value="Ala_tRNA_synth_B"/>
    <property type="match status" value="1"/>
</dbReference>
<comment type="caution">
    <text evidence="10">Lacks conserved residue(s) required for the propagation of feature annotation.</text>
</comment>
<dbReference type="NCBIfam" id="TIGR00344">
    <property type="entry name" value="alaS"/>
    <property type="match status" value="1"/>
</dbReference>
<sequence length="437" mass="49905">MQSEQIRQTFLAYFSPRQHQMVSSSPLVLSSDTSLLFVNAGMVRFKDVFLGLTPPPSERVTSSQKCLRVSGKHNDLEGVGVSPRHHTFFEMLGNFSFGAYFKREAIVYAWDLLTRVFKLPVERLWITVHQDDVETARLWEEVGVKPERILPFGDKDNFWSMGETGPCGPCSEIHYYQGDLQLQRAEGVNTEDDDYMELWNLVFMQYNRDEQGELTALDVPAVDTGMGLERLTMVLQGVKTSYETDLFQPILRRLRELTGHDEGQYDRQRVSYNTIADHSRAMAFLIADGILPGNGGRNYVLRRLIRRAAYSGQSLGLEQPFLSAVLQVSVEQLGPYYPELQEKSAEIQEVVTTEEKRFLRTLNKGLRYLENITNQLSESGQRILPGSEAFKLHDTFGFPLDLTQKILADQGVAVNTVEYAVERSRQQQRSRQHATFK</sequence>
<dbReference type="PANTHER" id="PTHR11777:SF9">
    <property type="entry name" value="ALANINE--TRNA LIGASE, CYTOPLASMIC"/>
    <property type="match status" value="1"/>
</dbReference>
<keyword evidence="6 10" id="KW-0067">ATP-binding</keyword>
<dbReference type="Gene3D" id="3.30.930.10">
    <property type="entry name" value="Bira Bifunctional Protein, Domain 2"/>
    <property type="match status" value="1"/>
</dbReference>
<keyword evidence="10" id="KW-0963">Cytoplasm</keyword>
<comment type="similarity">
    <text evidence="2 10">Belongs to the class-II aminoacyl-tRNA synthetase family.</text>
</comment>
<dbReference type="GO" id="GO:0000049">
    <property type="term" value="F:tRNA binding"/>
    <property type="evidence" value="ECO:0007669"/>
    <property type="project" value="UniProtKB-KW"/>
</dbReference>
<dbReference type="InterPro" id="IPR045864">
    <property type="entry name" value="aa-tRNA-synth_II/BPL/LPL"/>
</dbReference>
<comment type="domain">
    <text evidence="10">Consists of three domains; the N-terminal catalytic domain, the editing domain and the C-terminal C-Ala domain. The editing domain removes incorrectly charged amino acids, while the C-Ala domain, along with tRNA(Ala), serves as a bridge to cooperatively bring together the editing and aminoacylation centers thus stimulating deacylation of misacylated tRNAs.</text>
</comment>
<comment type="subcellular location">
    <subcellularLocation>
        <location evidence="10">Cytoplasm</location>
    </subcellularLocation>
</comment>
<keyword evidence="4 10" id="KW-0436">Ligase</keyword>
<organism evidence="12 13">
    <name type="scientific">Dictyobacter vulcani</name>
    <dbReference type="NCBI Taxonomy" id="2607529"/>
    <lineage>
        <taxon>Bacteria</taxon>
        <taxon>Bacillati</taxon>
        <taxon>Chloroflexota</taxon>
        <taxon>Ktedonobacteria</taxon>
        <taxon>Ktedonobacterales</taxon>
        <taxon>Dictyobacteraceae</taxon>
        <taxon>Dictyobacter</taxon>
    </lineage>
</organism>
<dbReference type="RefSeq" id="WP_151757096.1">
    <property type="nucleotide sequence ID" value="NZ_BKZW01000001.1"/>
</dbReference>
<dbReference type="InterPro" id="IPR018162">
    <property type="entry name" value="Ala-tRNA-ligase_IIc_anticod-bd"/>
</dbReference>
<dbReference type="InterPro" id="IPR018164">
    <property type="entry name" value="Ala-tRNA-synth_IIc_N"/>
</dbReference>
<evidence type="ECO:0000256" key="9">
    <source>
        <dbReference type="ARBA" id="ARBA00023146"/>
    </source>
</evidence>
<feature type="domain" description="Alanyl-transfer RNA synthetases family profile" evidence="11">
    <location>
        <begin position="1"/>
        <end position="437"/>
    </location>
</feature>
<dbReference type="CDD" id="cd00673">
    <property type="entry name" value="AlaRS_core"/>
    <property type="match status" value="1"/>
</dbReference>
<proteinExistence type="inferred from homology"/>
<evidence type="ECO:0000256" key="2">
    <source>
        <dbReference type="ARBA" id="ARBA00008226"/>
    </source>
</evidence>
<dbReference type="FunFam" id="3.30.930.10:FF:000004">
    <property type="entry name" value="Alanine--tRNA ligase"/>
    <property type="match status" value="1"/>
</dbReference>
<reference evidence="12 13" key="1">
    <citation type="submission" date="2019-10" db="EMBL/GenBank/DDBJ databases">
        <title>Dictyobacter vulcani sp. nov., within the class Ktedonobacteria, isolated from soil of volcanic Mt. Zao.</title>
        <authorList>
            <person name="Zheng Y."/>
            <person name="Wang C.M."/>
            <person name="Sakai Y."/>
            <person name="Abe K."/>
            <person name="Yokota A."/>
            <person name="Yabe S."/>
        </authorList>
    </citation>
    <scope>NUCLEOTIDE SEQUENCE [LARGE SCALE GENOMIC DNA]</scope>
    <source>
        <strain evidence="12 13">W12</strain>
    </source>
</reference>
<evidence type="ECO:0000256" key="6">
    <source>
        <dbReference type="ARBA" id="ARBA00022840"/>
    </source>
</evidence>
<keyword evidence="5 10" id="KW-0547">Nucleotide-binding</keyword>
<dbReference type="Pfam" id="PF01411">
    <property type="entry name" value="tRNA-synt_2c"/>
    <property type="match status" value="1"/>
</dbReference>
<dbReference type="SUPFAM" id="SSF55681">
    <property type="entry name" value="Class II aaRS and biotin synthetases"/>
    <property type="match status" value="1"/>
</dbReference>
<keyword evidence="8 10" id="KW-0648">Protein biosynthesis</keyword>
<keyword evidence="9 10" id="KW-0030">Aminoacyl-tRNA synthetase</keyword>
<name>A0A5J4KNP0_9CHLR</name>
<dbReference type="PRINTS" id="PR00980">
    <property type="entry name" value="TRNASYNTHALA"/>
</dbReference>